<dbReference type="GO" id="GO:0005737">
    <property type="term" value="C:cytoplasm"/>
    <property type="evidence" value="ECO:0007669"/>
    <property type="project" value="TreeGrafter"/>
</dbReference>
<dbReference type="GO" id="GO:0016020">
    <property type="term" value="C:membrane"/>
    <property type="evidence" value="ECO:0007669"/>
    <property type="project" value="TreeGrafter"/>
</dbReference>
<feature type="domain" description="Myotubularin phosphatase" evidence="2">
    <location>
        <begin position="1"/>
        <end position="406"/>
    </location>
</feature>
<dbReference type="CDD" id="cd14534">
    <property type="entry name" value="PTP-MTMR5-like"/>
    <property type="match status" value="1"/>
</dbReference>
<dbReference type="Pfam" id="PF06602">
    <property type="entry name" value="Myotub-related"/>
    <property type="match status" value="1"/>
</dbReference>
<protein>
    <recommendedName>
        <fullName evidence="2">Myotubularin phosphatase domain-containing protein</fullName>
    </recommendedName>
</protein>
<reference evidence="3 4" key="1">
    <citation type="submission" date="2024-05" db="EMBL/GenBank/DDBJ databases">
        <authorList>
            <person name="Wallberg A."/>
        </authorList>
    </citation>
    <scope>NUCLEOTIDE SEQUENCE [LARGE SCALE GENOMIC DNA]</scope>
</reference>
<sequence length="406" mass="45618">SYPALLSVPCVTSDEGLERLARCYRHSRLPVITWRHPRTKALLLRGAGFHAKGVMIGSTSEASYQLEQEKYLGAIVGCTPVSVLRDGSSWRLTDSSLSINSLVLAAGGGTLEVPQYQASYNTLTPEVGRKSNPISKAMNTLRITAGPRLSVDSTDQTNEPALAFQKAALYVFGEKTNIKHIKTDTYHKTEFIPMDFHDVRQVKASFKKLMRASVPSTVSNDQEHSFFRSVENSEWLSQLETLLQCSGAIVDLIDLLGASVMVLLEDGWDITAQVSSLAQLCLDPYYRTIEGFRVLIEKDWLAFGHRFNHRSNILQSSQASGFAPMFLQFLDAVHQIQRQFPLSFEFNEYYLKFLAYHYVSGRFRTFLSDSECERAELGIMTEEDKRGSLSRHLKSVETSDDDIYPG</sequence>
<dbReference type="PROSITE" id="PS51339">
    <property type="entry name" value="PPASE_MYOTUBULARIN"/>
    <property type="match status" value="1"/>
</dbReference>
<feature type="non-terminal residue" evidence="3">
    <location>
        <position position="406"/>
    </location>
</feature>
<dbReference type="InterPro" id="IPR029021">
    <property type="entry name" value="Prot-tyrosine_phosphatase-like"/>
</dbReference>
<dbReference type="PANTHER" id="PTHR10807:SF109">
    <property type="entry name" value="SET DOMAIN BINDING FACTOR, ISOFORM A"/>
    <property type="match status" value="1"/>
</dbReference>
<proteinExistence type="inferred from homology"/>
<dbReference type="SUPFAM" id="SSF52799">
    <property type="entry name" value="(Phosphotyrosine protein) phosphatases II"/>
    <property type="match status" value="1"/>
</dbReference>
<evidence type="ECO:0000259" key="2">
    <source>
        <dbReference type="PROSITE" id="PS51339"/>
    </source>
</evidence>
<organism evidence="3 4">
    <name type="scientific">Meganyctiphanes norvegica</name>
    <name type="common">Northern krill</name>
    <name type="synonym">Thysanopoda norvegica</name>
    <dbReference type="NCBI Taxonomy" id="48144"/>
    <lineage>
        <taxon>Eukaryota</taxon>
        <taxon>Metazoa</taxon>
        <taxon>Ecdysozoa</taxon>
        <taxon>Arthropoda</taxon>
        <taxon>Crustacea</taxon>
        <taxon>Multicrustacea</taxon>
        <taxon>Malacostraca</taxon>
        <taxon>Eumalacostraca</taxon>
        <taxon>Eucarida</taxon>
        <taxon>Euphausiacea</taxon>
        <taxon>Euphausiidae</taxon>
        <taxon>Meganyctiphanes</taxon>
    </lineage>
</organism>
<accession>A0AAV2QUA8</accession>
<dbReference type="PANTHER" id="PTHR10807">
    <property type="entry name" value="MYOTUBULARIN-RELATED"/>
    <property type="match status" value="1"/>
</dbReference>
<dbReference type="InterPro" id="IPR030564">
    <property type="entry name" value="Myotubularin"/>
</dbReference>
<dbReference type="AlphaFoldDB" id="A0AAV2QUA8"/>
<evidence type="ECO:0000313" key="3">
    <source>
        <dbReference type="EMBL" id="CAL4097667.1"/>
    </source>
</evidence>
<evidence type="ECO:0000313" key="4">
    <source>
        <dbReference type="Proteomes" id="UP001497623"/>
    </source>
</evidence>
<dbReference type="GO" id="GO:0005085">
    <property type="term" value="F:guanyl-nucleotide exchange factor activity"/>
    <property type="evidence" value="ECO:0007669"/>
    <property type="project" value="TreeGrafter"/>
</dbReference>
<name>A0AAV2QUA8_MEGNR</name>
<gene>
    <name evidence="3" type="ORF">MNOR_LOCUS16046</name>
</gene>
<feature type="non-terminal residue" evidence="3">
    <location>
        <position position="1"/>
    </location>
</feature>
<comment type="similarity">
    <text evidence="1">Belongs to the protein-tyrosine phosphatase family. Non-receptor class myotubularin subfamily.</text>
</comment>
<keyword evidence="4" id="KW-1185">Reference proteome</keyword>
<dbReference type="InterPro" id="IPR010569">
    <property type="entry name" value="Myotubularin-like_Pase_dom"/>
</dbReference>
<evidence type="ECO:0000256" key="1">
    <source>
        <dbReference type="ARBA" id="ARBA00007471"/>
    </source>
</evidence>
<dbReference type="Proteomes" id="UP001497623">
    <property type="component" value="Unassembled WGS sequence"/>
</dbReference>
<comment type="caution">
    <text evidence="3">The sequence shown here is derived from an EMBL/GenBank/DDBJ whole genome shotgun (WGS) entry which is preliminary data.</text>
</comment>
<dbReference type="EMBL" id="CAXKWB010010351">
    <property type="protein sequence ID" value="CAL4097667.1"/>
    <property type="molecule type" value="Genomic_DNA"/>
</dbReference>